<dbReference type="Proteomes" id="UP000242450">
    <property type="component" value="Chromosome 28"/>
</dbReference>
<keyword evidence="8" id="KW-1185">Reference proteome</keyword>
<comment type="similarity">
    <text evidence="1">Belongs to the eukaryotic ribosomal protein eL28 family.</text>
</comment>
<gene>
    <name evidence="7" type="ORF">Celaphus_00018908</name>
</gene>
<reference evidence="7 8" key="1">
    <citation type="journal article" date="2018" name="Mol. Genet. Genomics">
        <title>The red deer Cervus elaphus genome CerEla1.0: sequencing, annotating, genes, and chromosomes.</title>
        <authorList>
            <person name="Bana N.A."/>
            <person name="Nyiri A."/>
            <person name="Nagy J."/>
            <person name="Frank K."/>
            <person name="Nagy T."/>
            <person name="Steger V."/>
            <person name="Schiller M."/>
            <person name="Lakatos P."/>
            <person name="Sugar L."/>
            <person name="Horn P."/>
            <person name="Barta E."/>
            <person name="Orosz L."/>
        </authorList>
    </citation>
    <scope>NUCLEOTIDE SEQUENCE [LARGE SCALE GENOMIC DNA]</scope>
    <source>
        <strain evidence="7">Hungarian</strain>
    </source>
</reference>
<evidence type="ECO:0000313" key="7">
    <source>
        <dbReference type="EMBL" id="OWK01516.1"/>
    </source>
</evidence>
<dbReference type="EMBL" id="MKHE01000028">
    <property type="protein sequence ID" value="OWK01516.1"/>
    <property type="molecule type" value="Genomic_DNA"/>
</dbReference>
<dbReference type="PANTHER" id="PTHR10544">
    <property type="entry name" value="60S RIBOSOMAL PROTEIN L28"/>
    <property type="match status" value="1"/>
</dbReference>
<proteinExistence type="inferred from homology"/>
<dbReference type="Gene3D" id="3.30.390.110">
    <property type="match status" value="1"/>
</dbReference>
<name>A0A212C6A1_CEREH</name>
<evidence type="ECO:0000256" key="1">
    <source>
        <dbReference type="ARBA" id="ARBA00007926"/>
    </source>
</evidence>
<evidence type="ECO:0000313" key="8">
    <source>
        <dbReference type="Proteomes" id="UP000242450"/>
    </source>
</evidence>
<dbReference type="OrthoDB" id="9808526at2759"/>
<evidence type="ECO:0000256" key="5">
    <source>
        <dbReference type="ARBA" id="ARBA00035330"/>
    </source>
</evidence>
<protein>
    <recommendedName>
        <fullName evidence="4">Large ribosomal subunit protein eL28</fullName>
    </recommendedName>
    <alternativeName>
        <fullName evidence="5">60S ribosomal protein L28</fullName>
    </alternativeName>
</protein>
<accession>A0A212C6A1</accession>
<dbReference type="AlphaFoldDB" id="A0A212C6A1"/>
<evidence type="ECO:0000256" key="3">
    <source>
        <dbReference type="ARBA" id="ARBA00023274"/>
    </source>
</evidence>
<dbReference type="InterPro" id="IPR029004">
    <property type="entry name" value="Ribosomal_eL28/Mak16"/>
</dbReference>
<organism evidence="7 8">
    <name type="scientific">Cervus elaphus hippelaphus</name>
    <name type="common">European red deer</name>
    <dbReference type="NCBI Taxonomy" id="46360"/>
    <lineage>
        <taxon>Eukaryota</taxon>
        <taxon>Metazoa</taxon>
        <taxon>Chordata</taxon>
        <taxon>Craniata</taxon>
        <taxon>Vertebrata</taxon>
        <taxon>Euteleostomi</taxon>
        <taxon>Mammalia</taxon>
        <taxon>Eutheria</taxon>
        <taxon>Laurasiatheria</taxon>
        <taxon>Artiodactyla</taxon>
        <taxon>Ruminantia</taxon>
        <taxon>Pecora</taxon>
        <taxon>Cervidae</taxon>
        <taxon>Cervinae</taxon>
        <taxon>Cervus</taxon>
    </lineage>
</organism>
<dbReference type="GO" id="GO:0006412">
    <property type="term" value="P:translation"/>
    <property type="evidence" value="ECO:0007669"/>
    <property type="project" value="InterPro"/>
</dbReference>
<sequence length="102" mass="11625">MRNCYSFLIKTNKQTYSPEPNNLKARNSFGYNGLIHYKKVGVELVTDSKAAMIQPEQTGHFLRRTTINKNAGATLSSIWRQNKYRTRLCRPAVCRVSAIQCG</sequence>
<evidence type="ECO:0000256" key="4">
    <source>
        <dbReference type="ARBA" id="ARBA00035223"/>
    </source>
</evidence>
<evidence type="ECO:0000256" key="2">
    <source>
        <dbReference type="ARBA" id="ARBA00022980"/>
    </source>
</evidence>
<dbReference type="InterPro" id="IPR002672">
    <property type="entry name" value="Ribosomal_eL28"/>
</dbReference>
<dbReference type="GO" id="GO:0003735">
    <property type="term" value="F:structural constituent of ribosome"/>
    <property type="evidence" value="ECO:0007669"/>
    <property type="project" value="InterPro"/>
</dbReference>
<keyword evidence="3" id="KW-0687">Ribonucleoprotein</keyword>
<comment type="caution">
    <text evidence="7">The sequence shown here is derived from an EMBL/GenBank/DDBJ whole genome shotgun (WGS) entry which is preliminary data.</text>
</comment>
<evidence type="ECO:0000259" key="6">
    <source>
        <dbReference type="Pfam" id="PF01778"/>
    </source>
</evidence>
<dbReference type="GO" id="GO:0005840">
    <property type="term" value="C:ribosome"/>
    <property type="evidence" value="ECO:0007669"/>
    <property type="project" value="UniProtKB-KW"/>
</dbReference>
<keyword evidence="2" id="KW-0689">Ribosomal protein</keyword>
<dbReference type="GO" id="GO:1990904">
    <property type="term" value="C:ribonucleoprotein complex"/>
    <property type="evidence" value="ECO:0007669"/>
    <property type="project" value="UniProtKB-KW"/>
</dbReference>
<dbReference type="Pfam" id="PF01778">
    <property type="entry name" value="Ribosomal_L28e"/>
    <property type="match status" value="1"/>
</dbReference>
<feature type="domain" description="Ribosomal eL28/Mak16" evidence="6">
    <location>
        <begin position="2"/>
        <end position="100"/>
    </location>
</feature>